<gene>
    <name evidence="8 10" type="primary">rnr</name>
    <name evidence="10" type="ORF">CRYO30217_02931</name>
</gene>
<evidence type="ECO:0000256" key="4">
    <source>
        <dbReference type="ARBA" id="ARBA00022722"/>
    </source>
</evidence>
<organism evidence="10 11">
    <name type="scientific">Parvicella tangerina</name>
    <dbReference type="NCBI Taxonomy" id="2829795"/>
    <lineage>
        <taxon>Bacteria</taxon>
        <taxon>Pseudomonadati</taxon>
        <taxon>Bacteroidota</taxon>
        <taxon>Flavobacteriia</taxon>
        <taxon>Flavobacteriales</taxon>
        <taxon>Parvicellaceae</taxon>
        <taxon>Parvicella</taxon>
    </lineage>
</organism>
<dbReference type="PROSITE" id="PS01175">
    <property type="entry name" value="RIBONUCLEASE_II"/>
    <property type="match status" value="1"/>
</dbReference>
<comment type="function">
    <text evidence="8">3'-5' exoribonuclease that releases 5'-nucleoside monophosphates and is involved in maturation of structured RNAs.</text>
</comment>
<dbReference type="NCBIfam" id="TIGR00358">
    <property type="entry name" value="3_prime_RNase"/>
    <property type="match status" value="1"/>
</dbReference>
<dbReference type="Gene3D" id="2.40.50.140">
    <property type="entry name" value="Nucleic acid-binding proteins"/>
    <property type="match status" value="2"/>
</dbReference>
<dbReference type="SMART" id="SM00955">
    <property type="entry name" value="RNB"/>
    <property type="match status" value="1"/>
</dbReference>
<dbReference type="PANTHER" id="PTHR23355:SF9">
    <property type="entry name" value="DIS3-LIKE EXONUCLEASE 2"/>
    <property type="match status" value="1"/>
</dbReference>
<dbReference type="NCBIfam" id="TIGR02063">
    <property type="entry name" value="RNase_R"/>
    <property type="match status" value="1"/>
</dbReference>
<proteinExistence type="inferred from homology"/>
<dbReference type="Pfam" id="PF08206">
    <property type="entry name" value="OB_RNB"/>
    <property type="match status" value="1"/>
</dbReference>
<dbReference type="InterPro" id="IPR013223">
    <property type="entry name" value="RNase_B_OB_dom"/>
</dbReference>
<feature type="domain" description="S1 motif" evidence="9">
    <location>
        <begin position="635"/>
        <end position="715"/>
    </location>
</feature>
<dbReference type="EC" id="3.1.13.1" evidence="8"/>
<dbReference type="Pfam" id="PF00773">
    <property type="entry name" value="RNB"/>
    <property type="match status" value="1"/>
</dbReference>
<dbReference type="InterPro" id="IPR050180">
    <property type="entry name" value="RNR_Ribonuclease"/>
</dbReference>
<dbReference type="Pfam" id="PF17876">
    <property type="entry name" value="CSD2"/>
    <property type="match status" value="1"/>
</dbReference>
<evidence type="ECO:0000256" key="3">
    <source>
        <dbReference type="ARBA" id="ARBA00022490"/>
    </source>
</evidence>
<dbReference type="SUPFAM" id="SSF50249">
    <property type="entry name" value="Nucleic acid-binding proteins"/>
    <property type="match status" value="4"/>
</dbReference>
<dbReference type="GO" id="GO:0005829">
    <property type="term" value="C:cytosol"/>
    <property type="evidence" value="ECO:0007669"/>
    <property type="project" value="TreeGrafter"/>
</dbReference>
<keyword evidence="6 8" id="KW-0269">Exonuclease</keyword>
<dbReference type="RefSeq" id="WP_258543127.1">
    <property type="nucleotide sequence ID" value="NZ_OU015584.1"/>
</dbReference>
<dbReference type="GO" id="GO:0006402">
    <property type="term" value="P:mRNA catabolic process"/>
    <property type="evidence" value="ECO:0007669"/>
    <property type="project" value="TreeGrafter"/>
</dbReference>
<dbReference type="AlphaFoldDB" id="A0A916NTI3"/>
<dbReference type="PANTHER" id="PTHR23355">
    <property type="entry name" value="RIBONUCLEASE"/>
    <property type="match status" value="1"/>
</dbReference>
<dbReference type="GO" id="GO:0003723">
    <property type="term" value="F:RNA binding"/>
    <property type="evidence" value="ECO:0007669"/>
    <property type="project" value="UniProtKB-UniRule"/>
</dbReference>
<dbReference type="CDD" id="cd04471">
    <property type="entry name" value="S1_RNase_R"/>
    <property type="match status" value="1"/>
</dbReference>
<evidence type="ECO:0000259" key="9">
    <source>
        <dbReference type="PROSITE" id="PS50126"/>
    </source>
</evidence>
<evidence type="ECO:0000256" key="7">
    <source>
        <dbReference type="ARBA" id="ARBA00022884"/>
    </source>
</evidence>
<dbReference type="InterPro" id="IPR022966">
    <property type="entry name" value="RNase_II/R_CS"/>
</dbReference>
<keyword evidence="7 8" id="KW-0694">RNA-binding</keyword>
<evidence type="ECO:0000313" key="11">
    <source>
        <dbReference type="Proteomes" id="UP000683507"/>
    </source>
</evidence>
<reference evidence="10" key="1">
    <citation type="submission" date="2021-04" db="EMBL/GenBank/DDBJ databases">
        <authorList>
            <person name="Rodrigo-Torres L."/>
            <person name="Arahal R. D."/>
            <person name="Lucena T."/>
        </authorList>
    </citation>
    <scope>NUCLEOTIDE SEQUENCE</scope>
    <source>
        <strain evidence="10">AS29M-1</strain>
    </source>
</reference>
<sequence>MAKKKKKPQSKLKYKFTKKLVHLFESHPHKNFSEKEIIQIMGVKSTSDRKLIHDVLIELTTFNIVKAVQRGVYRIAQGSERHNAENVVEGTIDFNQRGAAYLIVDGMEDDIFIHSNNTGKAFHQDKVRVELFKRQGKIEGKVIDVVERKRTEFVGTVDVGKSTVFVRPEESRMPVDFFIEKGHLKNAKHGDKVIVKFLSWPGGSKSPLGGVIERLGKPGNMDVDMNVILAENGFPTHFPRAVELEADAIQEPNYNEEAKKRRDFRKTLTFTIDPIDAKDFDDALSFQELKNGNYEIGIHIADVSHYVTPGSKLDLEAYSRGNSVYLVDRVIPMLPEVLSNKLCSLRPKEEKLTFSAVFEITPDAKVVNEWFGKTVIYSDHRFTYEQAQEIIEGQAENKEFGDVILTMDKVAKILRKKRLQAGALNVESQEVRFELDEKGNPVGLKIKVSKDANKLIEEFMLLANRKVASYIGEPKKGKKVIPFVYRTHDEPDEAKISDLKGFLAEFGYSIPQVKNKPISYGLNQVMEKAKEKDELHIIGPLVIRSMSKAVYETDNIGHYGLAFDYYTHFTSPIRRYADLLVHRILFEQLNGRTYKDSNMLDDWCKHISGTEKSATEAERESIKYMQVKFMEDKVGRTYSGKVTGVTDWGIFVELDETKCEGLLHINNLPGRYVLDTKIKHLVSKEGHENYHLGMAVEVVVKNVDLVKKQMDLILPDDLMF</sequence>
<protein>
    <recommendedName>
        <fullName evidence="8">Ribonuclease R</fullName>
        <shortName evidence="8">RNase R</shortName>
        <ecNumber evidence="8">3.1.13.1</ecNumber>
    </recommendedName>
</protein>
<dbReference type="InterPro" id="IPR040476">
    <property type="entry name" value="CSD2"/>
</dbReference>
<keyword evidence="3 8" id="KW-0963">Cytoplasm</keyword>
<accession>A0A916NTI3</accession>
<dbReference type="HAMAP" id="MF_01895">
    <property type="entry name" value="RNase_R"/>
    <property type="match status" value="1"/>
</dbReference>
<dbReference type="PROSITE" id="PS50126">
    <property type="entry name" value="S1"/>
    <property type="match status" value="1"/>
</dbReference>
<evidence type="ECO:0000256" key="8">
    <source>
        <dbReference type="HAMAP-Rule" id="MF_01895"/>
    </source>
</evidence>
<evidence type="ECO:0000256" key="2">
    <source>
        <dbReference type="ARBA" id="ARBA00004496"/>
    </source>
</evidence>
<comment type="similarity">
    <text evidence="8">Belongs to the RNR ribonuclease family. RNase R subfamily.</text>
</comment>
<keyword evidence="11" id="KW-1185">Reference proteome</keyword>
<dbReference type="SMART" id="SM00316">
    <property type="entry name" value="S1"/>
    <property type="match status" value="1"/>
</dbReference>
<dbReference type="InterPro" id="IPR003029">
    <property type="entry name" value="S1_domain"/>
</dbReference>
<name>A0A916NTI3_9FLAO</name>
<dbReference type="KEGG" id="ptan:CRYO30217_02931"/>
<dbReference type="Pfam" id="PF00575">
    <property type="entry name" value="S1"/>
    <property type="match status" value="1"/>
</dbReference>
<evidence type="ECO:0000256" key="1">
    <source>
        <dbReference type="ARBA" id="ARBA00001849"/>
    </source>
</evidence>
<keyword evidence="4 8" id="KW-0540">Nuclease</keyword>
<dbReference type="Proteomes" id="UP000683507">
    <property type="component" value="Chromosome"/>
</dbReference>
<evidence type="ECO:0000256" key="5">
    <source>
        <dbReference type="ARBA" id="ARBA00022801"/>
    </source>
</evidence>
<dbReference type="InterPro" id="IPR011805">
    <property type="entry name" value="RNase_R"/>
</dbReference>
<dbReference type="InterPro" id="IPR001900">
    <property type="entry name" value="RNase_II/R"/>
</dbReference>
<dbReference type="GO" id="GO:0008859">
    <property type="term" value="F:exoribonuclease II activity"/>
    <property type="evidence" value="ECO:0007669"/>
    <property type="project" value="UniProtKB-UniRule"/>
</dbReference>
<keyword evidence="5 8" id="KW-0378">Hydrolase</keyword>
<dbReference type="InterPro" id="IPR012340">
    <property type="entry name" value="NA-bd_OB-fold"/>
</dbReference>
<comment type="catalytic activity">
    <reaction evidence="1 8">
        <text>Exonucleolytic cleavage in the 3'- to 5'-direction to yield nucleoside 5'-phosphates.</text>
        <dbReference type="EC" id="3.1.13.1"/>
    </reaction>
</comment>
<evidence type="ECO:0000313" key="10">
    <source>
        <dbReference type="EMBL" id="CAG5085915.1"/>
    </source>
</evidence>
<dbReference type="InterPro" id="IPR004476">
    <property type="entry name" value="RNase_II/RNase_R"/>
</dbReference>
<evidence type="ECO:0000256" key="6">
    <source>
        <dbReference type="ARBA" id="ARBA00022839"/>
    </source>
</evidence>
<comment type="subcellular location">
    <subcellularLocation>
        <location evidence="2 8">Cytoplasm</location>
    </subcellularLocation>
</comment>
<dbReference type="EMBL" id="OU015584">
    <property type="protein sequence ID" value="CAG5085915.1"/>
    <property type="molecule type" value="Genomic_DNA"/>
</dbReference>